<accession>A0A165LK29</accession>
<dbReference type="STRING" id="1314783.A0A165LK29"/>
<feature type="chain" id="PRO_5007861717" evidence="1">
    <location>
        <begin position="25"/>
        <end position="218"/>
    </location>
</feature>
<sequence>MRSVYLAFLFALLVTCAPTYETRATLVRRSDKPSLNLNPPSIHAKLLTNAQRLALDLSLAPPKFHSGRRIAGRAGPSNGASAHSYLSGIEKYADTSPTLGSGSWNYAYLGGTDVSAAGAGLQRGATSFSDAANLSSDWESAIWLVDSGTYTVTAEWVNNDGGVVSPFFVHNAYQGLIVLTGDAEAFSSAFGSSPAVTLTFVEGSKATVSVPAITPTDQ</sequence>
<keyword evidence="3" id="KW-1185">Reference proteome</keyword>
<evidence type="ECO:0000313" key="3">
    <source>
        <dbReference type="Proteomes" id="UP000076727"/>
    </source>
</evidence>
<dbReference type="EMBL" id="KV429126">
    <property type="protein sequence ID" value="KZT64523.1"/>
    <property type="molecule type" value="Genomic_DNA"/>
</dbReference>
<name>A0A165LK29_9APHY</name>
<proteinExistence type="predicted"/>
<protein>
    <submittedName>
        <fullName evidence="2">Uncharacterized protein</fullName>
    </submittedName>
</protein>
<feature type="signal peptide" evidence="1">
    <location>
        <begin position="1"/>
        <end position="24"/>
    </location>
</feature>
<dbReference type="AlphaFoldDB" id="A0A165LK29"/>
<gene>
    <name evidence="2" type="ORF">DAEQUDRAFT_741234</name>
</gene>
<dbReference type="Proteomes" id="UP000076727">
    <property type="component" value="Unassembled WGS sequence"/>
</dbReference>
<evidence type="ECO:0000256" key="1">
    <source>
        <dbReference type="SAM" id="SignalP"/>
    </source>
</evidence>
<keyword evidence="1" id="KW-0732">Signal</keyword>
<evidence type="ECO:0000313" key="2">
    <source>
        <dbReference type="EMBL" id="KZT64523.1"/>
    </source>
</evidence>
<organism evidence="2 3">
    <name type="scientific">Daedalea quercina L-15889</name>
    <dbReference type="NCBI Taxonomy" id="1314783"/>
    <lineage>
        <taxon>Eukaryota</taxon>
        <taxon>Fungi</taxon>
        <taxon>Dikarya</taxon>
        <taxon>Basidiomycota</taxon>
        <taxon>Agaricomycotina</taxon>
        <taxon>Agaricomycetes</taxon>
        <taxon>Polyporales</taxon>
        <taxon>Fomitopsis</taxon>
    </lineage>
</organism>
<dbReference type="OrthoDB" id="4584900at2759"/>
<reference evidence="2 3" key="1">
    <citation type="journal article" date="2016" name="Mol. Biol. Evol.">
        <title>Comparative Genomics of Early-Diverging Mushroom-Forming Fungi Provides Insights into the Origins of Lignocellulose Decay Capabilities.</title>
        <authorList>
            <person name="Nagy L.G."/>
            <person name="Riley R."/>
            <person name="Tritt A."/>
            <person name="Adam C."/>
            <person name="Daum C."/>
            <person name="Floudas D."/>
            <person name="Sun H."/>
            <person name="Yadav J.S."/>
            <person name="Pangilinan J."/>
            <person name="Larsson K.H."/>
            <person name="Matsuura K."/>
            <person name="Barry K."/>
            <person name="Labutti K."/>
            <person name="Kuo R."/>
            <person name="Ohm R.A."/>
            <person name="Bhattacharya S.S."/>
            <person name="Shirouzu T."/>
            <person name="Yoshinaga Y."/>
            <person name="Martin F.M."/>
            <person name="Grigoriev I.V."/>
            <person name="Hibbett D.S."/>
        </authorList>
    </citation>
    <scope>NUCLEOTIDE SEQUENCE [LARGE SCALE GENOMIC DNA]</scope>
    <source>
        <strain evidence="2 3">L-15889</strain>
    </source>
</reference>